<accession>A0ABZ2Y4J0</accession>
<dbReference type="EC" id="2.7.1.26" evidence="14"/>
<keyword evidence="8 14" id="KW-0418">Kinase</keyword>
<dbReference type="SUPFAM" id="SSF52374">
    <property type="entry name" value="Nucleotidylyl transferase"/>
    <property type="match status" value="1"/>
</dbReference>
<dbReference type="GO" id="GO:0008531">
    <property type="term" value="F:riboflavin kinase activity"/>
    <property type="evidence" value="ECO:0007669"/>
    <property type="project" value="UniProtKB-EC"/>
</dbReference>
<dbReference type="CDD" id="cd02064">
    <property type="entry name" value="FAD_synthetase_N"/>
    <property type="match status" value="1"/>
</dbReference>
<dbReference type="SUPFAM" id="SSF82114">
    <property type="entry name" value="Riboflavin kinase-like"/>
    <property type="match status" value="1"/>
</dbReference>
<keyword evidence="9 14" id="KW-0274">FAD</keyword>
<dbReference type="InterPro" id="IPR015864">
    <property type="entry name" value="FAD_synthase"/>
</dbReference>
<dbReference type="Pfam" id="PF06574">
    <property type="entry name" value="FAD_syn"/>
    <property type="match status" value="1"/>
</dbReference>
<evidence type="ECO:0000256" key="10">
    <source>
        <dbReference type="ARBA" id="ARBA00022840"/>
    </source>
</evidence>
<dbReference type="Gene3D" id="3.40.50.620">
    <property type="entry name" value="HUPs"/>
    <property type="match status" value="1"/>
</dbReference>
<name>A0ABZ2Y4J0_9FIRM</name>
<keyword evidence="4 14" id="KW-0288">FMN</keyword>
<dbReference type="NCBIfam" id="NF004160">
    <property type="entry name" value="PRK05627.1-3"/>
    <property type="match status" value="1"/>
</dbReference>
<dbReference type="GO" id="GO:0003919">
    <property type="term" value="F:FMN adenylyltransferase activity"/>
    <property type="evidence" value="ECO:0007669"/>
    <property type="project" value="UniProtKB-EC"/>
</dbReference>
<evidence type="ECO:0000256" key="1">
    <source>
        <dbReference type="ARBA" id="ARBA00004726"/>
    </source>
</evidence>
<evidence type="ECO:0000256" key="3">
    <source>
        <dbReference type="ARBA" id="ARBA00022630"/>
    </source>
</evidence>
<dbReference type="InterPro" id="IPR023468">
    <property type="entry name" value="Riboflavin_kinase"/>
</dbReference>
<dbReference type="EC" id="2.7.7.2" evidence="14"/>
<organism evidence="16 17">
    <name type="scientific">Defluviitalea saccharophila</name>
    <dbReference type="NCBI Taxonomy" id="879970"/>
    <lineage>
        <taxon>Bacteria</taxon>
        <taxon>Bacillati</taxon>
        <taxon>Bacillota</taxon>
        <taxon>Clostridia</taxon>
        <taxon>Lachnospirales</taxon>
        <taxon>Defluviitaleaceae</taxon>
        <taxon>Defluviitalea</taxon>
    </lineage>
</organism>
<dbReference type="Proteomes" id="UP001486565">
    <property type="component" value="Chromosome"/>
</dbReference>
<evidence type="ECO:0000259" key="15">
    <source>
        <dbReference type="SMART" id="SM00904"/>
    </source>
</evidence>
<evidence type="ECO:0000256" key="12">
    <source>
        <dbReference type="ARBA" id="ARBA00047880"/>
    </source>
</evidence>
<dbReference type="EMBL" id="CP121687">
    <property type="protein sequence ID" value="WZL70270.1"/>
    <property type="molecule type" value="Genomic_DNA"/>
</dbReference>
<comment type="pathway">
    <text evidence="1 14">Cofactor biosynthesis; FAD biosynthesis; FAD from FMN: step 1/1.</text>
</comment>
<dbReference type="NCBIfam" id="NF004162">
    <property type="entry name" value="PRK05627.1-5"/>
    <property type="match status" value="1"/>
</dbReference>
<dbReference type="Gene3D" id="2.40.30.30">
    <property type="entry name" value="Riboflavin kinase-like"/>
    <property type="match status" value="1"/>
</dbReference>
<gene>
    <name evidence="16" type="ORF">QBE51_01700</name>
</gene>
<evidence type="ECO:0000256" key="7">
    <source>
        <dbReference type="ARBA" id="ARBA00022741"/>
    </source>
</evidence>
<keyword evidence="10 14" id="KW-0067">ATP-binding</keyword>
<comment type="catalytic activity">
    <reaction evidence="12 14">
        <text>riboflavin + ATP = FMN + ADP + H(+)</text>
        <dbReference type="Rhea" id="RHEA:14357"/>
        <dbReference type="ChEBI" id="CHEBI:15378"/>
        <dbReference type="ChEBI" id="CHEBI:30616"/>
        <dbReference type="ChEBI" id="CHEBI:57986"/>
        <dbReference type="ChEBI" id="CHEBI:58210"/>
        <dbReference type="ChEBI" id="CHEBI:456216"/>
        <dbReference type="EC" id="2.7.1.26"/>
    </reaction>
</comment>
<evidence type="ECO:0000256" key="5">
    <source>
        <dbReference type="ARBA" id="ARBA00022679"/>
    </source>
</evidence>
<dbReference type="InterPro" id="IPR014729">
    <property type="entry name" value="Rossmann-like_a/b/a_fold"/>
</dbReference>
<proteinExistence type="inferred from homology"/>
<dbReference type="RefSeq" id="WP_341877233.1">
    <property type="nucleotide sequence ID" value="NZ_CP121687.1"/>
</dbReference>
<evidence type="ECO:0000313" key="17">
    <source>
        <dbReference type="Proteomes" id="UP001486565"/>
    </source>
</evidence>
<evidence type="ECO:0000256" key="14">
    <source>
        <dbReference type="PIRNR" id="PIRNR004491"/>
    </source>
</evidence>
<feature type="domain" description="Riboflavin kinase" evidence="15">
    <location>
        <begin position="181"/>
        <end position="305"/>
    </location>
</feature>
<dbReference type="InterPro" id="IPR023465">
    <property type="entry name" value="Riboflavin_kinase_dom_sf"/>
</dbReference>
<keyword evidence="11" id="KW-0511">Multifunctional enzyme</keyword>
<evidence type="ECO:0000256" key="2">
    <source>
        <dbReference type="ARBA" id="ARBA00005201"/>
    </source>
</evidence>
<reference evidence="16 17" key="1">
    <citation type="submission" date="2023-03" db="EMBL/GenBank/DDBJ databases">
        <title>Novel Species.</title>
        <authorList>
            <person name="Ma S."/>
        </authorList>
    </citation>
    <scope>NUCLEOTIDE SEQUENCE [LARGE SCALE GENOMIC DNA]</scope>
    <source>
        <strain evidence="16 17">LIND6LT2</strain>
    </source>
</reference>
<keyword evidence="3 14" id="KW-0285">Flavoprotein</keyword>
<dbReference type="PANTHER" id="PTHR22749">
    <property type="entry name" value="RIBOFLAVIN KINASE/FMN ADENYLYLTRANSFERASE"/>
    <property type="match status" value="1"/>
</dbReference>
<evidence type="ECO:0000256" key="13">
    <source>
        <dbReference type="ARBA" id="ARBA00049494"/>
    </source>
</evidence>
<keyword evidence="7 14" id="KW-0547">Nucleotide-binding</keyword>
<dbReference type="SMART" id="SM00904">
    <property type="entry name" value="Flavokinase"/>
    <property type="match status" value="1"/>
</dbReference>
<evidence type="ECO:0000256" key="11">
    <source>
        <dbReference type="ARBA" id="ARBA00023268"/>
    </source>
</evidence>
<dbReference type="Pfam" id="PF01687">
    <property type="entry name" value="Flavokinase"/>
    <property type="match status" value="1"/>
</dbReference>
<comment type="pathway">
    <text evidence="2 14">Cofactor biosynthesis; FMN biosynthesis; FMN from riboflavin (ATP route): step 1/1.</text>
</comment>
<evidence type="ECO:0000256" key="6">
    <source>
        <dbReference type="ARBA" id="ARBA00022695"/>
    </source>
</evidence>
<evidence type="ECO:0000313" key="16">
    <source>
        <dbReference type="EMBL" id="WZL70270.1"/>
    </source>
</evidence>
<dbReference type="NCBIfam" id="TIGR00083">
    <property type="entry name" value="ribF"/>
    <property type="match status" value="1"/>
</dbReference>
<dbReference type="PANTHER" id="PTHR22749:SF6">
    <property type="entry name" value="RIBOFLAVIN KINASE"/>
    <property type="match status" value="1"/>
</dbReference>
<keyword evidence="17" id="KW-1185">Reference proteome</keyword>
<evidence type="ECO:0000256" key="8">
    <source>
        <dbReference type="ARBA" id="ARBA00022777"/>
    </source>
</evidence>
<dbReference type="InterPro" id="IPR015865">
    <property type="entry name" value="Riboflavin_kinase_bac/euk"/>
</dbReference>
<evidence type="ECO:0000256" key="4">
    <source>
        <dbReference type="ARBA" id="ARBA00022643"/>
    </source>
</evidence>
<keyword evidence="6 14" id="KW-0548">Nucleotidyltransferase</keyword>
<comment type="catalytic activity">
    <reaction evidence="13 14">
        <text>FMN + ATP + H(+) = FAD + diphosphate</text>
        <dbReference type="Rhea" id="RHEA:17237"/>
        <dbReference type="ChEBI" id="CHEBI:15378"/>
        <dbReference type="ChEBI" id="CHEBI:30616"/>
        <dbReference type="ChEBI" id="CHEBI:33019"/>
        <dbReference type="ChEBI" id="CHEBI:57692"/>
        <dbReference type="ChEBI" id="CHEBI:58210"/>
        <dbReference type="EC" id="2.7.7.2"/>
    </reaction>
</comment>
<protein>
    <recommendedName>
        <fullName evidence="14">Riboflavin biosynthesis protein</fullName>
    </recommendedName>
    <domain>
        <recommendedName>
            <fullName evidence="14">Riboflavin kinase</fullName>
            <ecNumber evidence="14">2.7.1.26</ecNumber>
        </recommendedName>
        <alternativeName>
            <fullName evidence="14">Flavokinase</fullName>
        </alternativeName>
    </domain>
    <domain>
        <recommendedName>
            <fullName evidence="14">FMN adenylyltransferase</fullName>
            <ecNumber evidence="14">2.7.7.2</ecNumber>
        </recommendedName>
        <alternativeName>
            <fullName evidence="14">FAD pyrophosphorylase</fullName>
        </alternativeName>
        <alternativeName>
            <fullName evidence="14">FAD synthase</fullName>
        </alternativeName>
    </domain>
</protein>
<dbReference type="InterPro" id="IPR002606">
    <property type="entry name" value="Riboflavin_kinase_bac"/>
</dbReference>
<evidence type="ECO:0000256" key="9">
    <source>
        <dbReference type="ARBA" id="ARBA00022827"/>
    </source>
</evidence>
<dbReference type="PIRSF" id="PIRSF004491">
    <property type="entry name" value="FAD_Synth"/>
    <property type="match status" value="1"/>
</dbReference>
<keyword evidence="5 14" id="KW-0808">Transferase</keyword>
<sequence length="307" mass="35596">MKYISNLNISQNTPSVVTLGNFDGIHLGHRKLIETVKTVSKDKNYQSIVFSFYPHPQTVLQKAQSLKMIFSRSEKKHRLEQMGIDVYIEYPFTKEFADVSAEEFVEEILIKQLKTKVIVIGSNNKFGRKQQGNVQFLKEREKEWGLTVIEITPVLYQGEVVSSTRVRAELAKGNINKVNELLKVPYIIMGKVLEGKKLGNTLGFPTANIATQEDRLYPPNGVYITRTKWKDQYYNSVTNIGYNPTVNGKNKVIETYIIDFDENLYNQEVEIEFYQWIRSEQKFSNFEELTKQVRKDVDLAKSYFADF</sequence>
<comment type="similarity">
    <text evidence="14">Belongs to the ribF family.</text>
</comment>